<dbReference type="Pfam" id="PF00460">
    <property type="entry name" value="Flg_bb_rod"/>
    <property type="match status" value="1"/>
</dbReference>
<evidence type="ECO:0000256" key="4">
    <source>
        <dbReference type="ARBA" id="ARBA00038560"/>
    </source>
</evidence>
<dbReference type="PANTHER" id="PTHR30435">
    <property type="entry name" value="FLAGELLAR PROTEIN"/>
    <property type="match status" value="1"/>
</dbReference>
<reference evidence="10" key="1">
    <citation type="submission" date="2021-11" db="EMBL/GenBank/DDBJ databases">
        <authorList>
            <person name="Rodrigo-Torres L."/>
            <person name="Arahal R. D."/>
            <person name="Lucena T."/>
        </authorList>
    </citation>
    <scope>NUCLEOTIDE SEQUENCE</scope>
    <source>
        <strain evidence="10">CECT 7928</strain>
    </source>
</reference>
<comment type="subunit">
    <text evidence="4 6">The basal body constitutes a major portion of the flagellar organelle and consists of five rings (E,L,P,S, and M) mounted on a central rod. The rod consists of about 26 subunits of FlgG in the distal portion, and FlgB, FlgC and FlgF are thought to build up the proximal portion of the rod with about 6 subunits each.</text>
</comment>
<comment type="similarity">
    <text evidence="2 6">Belongs to the flagella basal body rod proteins family.</text>
</comment>
<evidence type="ECO:0000259" key="8">
    <source>
        <dbReference type="Pfam" id="PF06429"/>
    </source>
</evidence>
<dbReference type="InterPro" id="IPR010930">
    <property type="entry name" value="Flg_bb/hook_C_dom"/>
</dbReference>
<evidence type="ECO:0000256" key="6">
    <source>
        <dbReference type="RuleBase" id="RU362116"/>
    </source>
</evidence>
<dbReference type="Pfam" id="PF06429">
    <property type="entry name" value="Flg_bbr_C"/>
    <property type="match status" value="1"/>
</dbReference>
<evidence type="ECO:0000313" key="11">
    <source>
        <dbReference type="Proteomes" id="UP000838748"/>
    </source>
</evidence>
<sequence length="244" mass="25509">MDRSIYIAMTGANEAMEQQNLTANNLANVNTTGFQAQIANAESKNVAGNGWQTRTMAVEGDTGISGSIGSAIETGRMLDVMPSANGYLTVLDSSGKEAYTRDGNIQITASGELMIRGHAVLGTSGPIILPPDSSLQIGTDGSIETQQPGGAGVVELAKLKLVHAKASTLKRGSNGLIYTRSARTLPESSATSVQSGMLEGSNVNSVKQMVSMLNASRQYDLQVRVMQTASQLEKSGDTLLQPAS</sequence>
<evidence type="ECO:0000256" key="2">
    <source>
        <dbReference type="ARBA" id="ARBA00009677"/>
    </source>
</evidence>
<feature type="domain" description="Flagellar basal body rod protein N-terminal" evidence="7">
    <location>
        <begin position="5"/>
        <end position="35"/>
    </location>
</feature>
<keyword evidence="10" id="KW-0966">Cell projection</keyword>
<dbReference type="InterPro" id="IPR020013">
    <property type="entry name" value="Flagellar_FlgE/F/G"/>
</dbReference>
<dbReference type="InterPro" id="IPR037925">
    <property type="entry name" value="FlgE/F/G-like"/>
</dbReference>
<feature type="domain" description="Flagellar basal-body/hook protein C-terminal" evidence="8">
    <location>
        <begin position="194"/>
        <end position="236"/>
    </location>
</feature>
<keyword evidence="3 6" id="KW-0975">Bacterial flagellum</keyword>
<dbReference type="Proteomes" id="UP000838748">
    <property type="component" value="Unassembled WGS sequence"/>
</dbReference>
<dbReference type="PANTHER" id="PTHR30435:SF18">
    <property type="entry name" value="FLAGELLAR BASAL-BODY ROD PROTEIN FLGF"/>
    <property type="match status" value="1"/>
</dbReference>
<dbReference type="RefSeq" id="WP_237362086.1">
    <property type="nucleotide sequence ID" value="NZ_CAKLDM010000002.1"/>
</dbReference>
<dbReference type="SUPFAM" id="SSF117143">
    <property type="entry name" value="Flagellar hook protein flgE"/>
    <property type="match status" value="1"/>
</dbReference>
<evidence type="ECO:0000313" key="10">
    <source>
        <dbReference type="EMBL" id="CAH0540059.1"/>
    </source>
</evidence>
<dbReference type="NCBIfam" id="NF009280">
    <property type="entry name" value="PRK12640.1"/>
    <property type="match status" value="1"/>
</dbReference>
<proteinExistence type="inferred from homology"/>
<protein>
    <recommendedName>
        <fullName evidence="5 6">Flagellar basal-body rod protein FlgF</fullName>
    </recommendedName>
</protein>
<evidence type="ECO:0000256" key="1">
    <source>
        <dbReference type="ARBA" id="ARBA00004117"/>
    </source>
</evidence>
<dbReference type="InterPro" id="IPR019776">
    <property type="entry name" value="Flagellar_basal_body_rod_CS"/>
</dbReference>
<comment type="caution">
    <text evidence="10">The sequence shown here is derived from an EMBL/GenBank/DDBJ whole genome shotgun (WGS) entry which is preliminary data.</text>
</comment>
<organism evidence="10 11">
    <name type="scientific">Vibrio marisflavi CECT 7928</name>
    <dbReference type="NCBI Taxonomy" id="634439"/>
    <lineage>
        <taxon>Bacteria</taxon>
        <taxon>Pseudomonadati</taxon>
        <taxon>Pseudomonadota</taxon>
        <taxon>Gammaproteobacteria</taxon>
        <taxon>Vibrionales</taxon>
        <taxon>Vibrionaceae</taxon>
        <taxon>Vibrio</taxon>
    </lineage>
</organism>
<keyword evidence="11" id="KW-1185">Reference proteome</keyword>
<dbReference type="InterPro" id="IPR001444">
    <property type="entry name" value="Flag_bb_rod_N"/>
</dbReference>
<dbReference type="InterPro" id="IPR053967">
    <property type="entry name" value="LlgE_F_G-like_D1"/>
</dbReference>
<gene>
    <name evidence="10" type="primary">flgF_1</name>
    <name evidence="10" type="ORF">VMF7928_02595</name>
</gene>
<evidence type="ECO:0000259" key="9">
    <source>
        <dbReference type="Pfam" id="PF22692"/>
    </source>
</evidence>
<feature type="domain" description="Flagellar hook protein FlgE/F/G-like D1" evidence="9">
    <location>
        <begin position="85"/>
        <end position="144"/>
    </location>
</feature>
<keyword evidence="10" id="KW-0969">Cilium</keyword>
<keyword evidence="10" id="KW-0282">Flagellum</keyword>
<evidence type="ECO:0000259" key="7">
    <source>
        <dbReference type="Pfam" id="PF00460"/>
    </source>
</evidence>
<accession>A0ABN8E8M7</accession>
<dbReference type="EMBL" id="CAKLDM010000002">
    <property type="protein sequence ID" value="CAH0540059.1"/>
    <property type="molecule type" value="Genomic_DNA"/>
</dbReference>
<dbReference type="PROSITE" id="PS00588">
    <property type="entry name" value="FLAGELLA_BB_ROD"/>
    <property type="match status" value="1"/>
</dbReference>
<evidence type="ECO:0000256" key="5">
    <source>
        <dbReference type="ARBA" id="ARBA00040228"/>
    </source>
</evidence>
<name>A0ABN8E8M7_9VIBR</name>
<dbReference type="NCBIfam" id="TIGR03506">
    <property type="entry name" value="FlgEFG_subfam"/>
    <property type="match status" value="1"/>
</dbReference>
<comment type="subcellular location">
    <subcellularLocation>
        <location evidence="1 6">Bacterial flagellum basal body</location>
    </subcellularLocation>
</comment>
<evidence type="ECO:0000256" key="3">
    <source>
        <dbReference type="ARBA" id="ARBA00023143"/>
    </source>
</evidence>
<dbReference type="Pfam" id="PF22692">
    <property type="entry name" value="LlgE_F_G_D1"/>
    <property type="match status" value="1"/>
</dbReference>